<evidence type="ECO:0000256" key="1">
    <source>
        <dbReference type="SAM" id="Phobius"/>
    </source>
</evidence>
<dbReference type="EMBL" id="JAACJM010000017">
    <property type="protein sequence ID" value="KAF5368002.1"/>
    <property type="molecule type" value="Genomic_DNA"/>
</dbReference>
<feature type="transmembrane region" description="Helical" evidence="1">
    <location>
        <begin position="198"/>
        <end position="218"/>
    </location>
</feature>
<name>A0A8H5LSK0_9AGAR</name>
<feature type="transmembrane region" description="Helical" evidence="1">
    <location>
        <begin position="166"/>
        <end position="186"/>
    </location>
</feature>
<feature type="transmembrane region" description="Helical" evidence="1">
    <location>
        <begin position="260"/>
        <end position="285"/>
    </location>
</feature>
<dbReference type="OrthoDB" id="193478at2759"/>
<evidence type="ECO:0000313" key="2">
    <source>
        <dbReference type="EMBL" id="KAF5368002.1"/>
    </source>
</evidence>
<dbReference type="Pfam" id="PF10067">
    <property type="entry name" value="DUF2306"/>
    <property type="match status" value="1"/>
</dbReference>
<evidence type="ECO:0000313" key="3">
    <source>
        <dbReference type="Proteomes" id="UP000559256"/>
    </source>
</evidence>
<dbReference type="Proteomes" id="UP000559256">
    <property type="component" value="Unassembled WGS sequence"/>
</dbReference>
<keyword evidence="1" id="KW-1133">Transmembrane helix</keyword>
<feature type="transmembrane region" description="Helical" evidence="1">
    <location>
        <begin position="230"/>
        <end position="248"/>
    </location>
</feature>
<dbReference type="InterPro" id="IPR018750">
    <property type="entry name" value="DUF2306_membrane"/>
</dbReference>
<accession>A0A8H5LSK0</accession>
<proteinExistence type="predicted"/>
<dbReference type="AlphaFoldDB" id="A0A8H5LSK0"/>
<reference evidence="2 3" key="1">
    <citation type="journal article" date="2020" name="ISME J.">
        <title>Uncovering the hidden diversity of litter-decomposition mechanisms in mushroom-forming fungi.</title>
        <authorList>
            <person name="Floudas D."/>
            <person name="Bentzer J."/>
            <person name="Ahren D."/>
            <person name="Johansson T."/>
            <person name="Persson P."/>
            <person name="Tunlid A."/>
        </authorList>
    </citation>
    <scope>NUCLEOTIDE SEQUENCE [LARGE SCALE GENOMIC DNA]</scope>
    <source>
        <strain evidence="2 3">CBS 291.85</strain>
    </source>
</reference>
<protein>
    <recommendedName>
        <fullName evidence="4">DUF2306 domain-containing protein</fullName>
    </recommendedName>
</protein>
<feature type="transmembrane region" description="Helical" evidence="1">
    <location>
        <begin position="119"/>
        <end position="139"/>
    </location>
</feature>
<feature type="transmembrane region" description="Helical" evidence="1">
    <location>
        <begin position="350"/>
        <end position="372"/>
    </location>
</feature>
<sequence length="411" mass="46285">MALYSSPSPKSYAGKNDARSNISAGEAYLQPNRRNQVQVSYRDREQLVGGSHELPALHTDSDFIIMPIEDPPVSKSKSNPILRSEATGFGEKQNGLFWPFLTFYRAVSGMLGFKERYSLFFAFVCGGGLFGFCLARAFMMDGKTRRQQSPPGDYRWFDERLYGISYAFHVYTCIVGGIFVGLQFLPAIRRNFVLFHRLNGYFCIVLLIPGNIAGAIVARRSYGGEINQQAVWYLLTVMFTFSILMGLFNVKRNTQAHRKWMLRAVVYFAVVILAKVLSIISRAIITNIGGYYSVWRCDEVNYVLQNADALFQRFPQCNNTAVDISNNPFSVAVLASDSEGKLEHSSALRLVAGMCLWLSLMIHLVGVEIYLYRTEDQNSMRRGYVLESREGPEGDYGDGADAADRDMAGRY</sequence>
<organism evidence="2 3">
    <name type="scientific">Tetrapyrgos nigripes</name>
    <dbReference type="NCBI Taxonomy" id="182062"/>
    <lineage>
        <taxon>Eukaryota</taxon>
        <taxon>Fungi</taxon>
        <taxon>Dikarya</taxon>
        <taxon>Basidiomycota</taxon>
        <taxon>Agaricomycotina</taxon>
        <taxon>Agaricomycetes</taxon>
        <taxon>Agaricomycetidae</taxon>
        <taxon>Agaricales</taxon>
        <taxon>Marasmiineae</taxon>
        <taxon>Marasmiaceae</taxon>
        <taxon>Tetrapyrgos</taxon>
    </lineage>
</organism>
<comment type="caution">
    <text evidence="2">The sequence shown here is derived from an EMBL/GenBank/DDBJ whole genome shotgun (WGS) entry which is preliminary data.</text>
</comment>
<gene>
    <name evidence="2" type="ORF">D9758_004395</name>
</gene>
<keyword evidence="1" id="KW-0812">Transmembrane</keyword>
<evidence type="ECO:0008006" key="4">
    <source>
        <dbReference type="Google" id="ProtNLM"/>
    </source>
</evidence>
<keyword evidence="1" id="KW-0472">Membrane</keyword>
<keyword evidence="3" id="KW-1185">Reference proteome</keyword>